<evidence type="ECO:0000313" key="2">
    <source>
        <dbReference type="Proteomes" id="UP000199031"/>
    </source>
</evidence>
<reference evidence="1 2" key="1">
    <citation type="submission" date="2016-10" db="EMBL/GenBank/DDBJ databases">
        <authorList>
            <person name="de Groot N.N."/>
        </authorList>
    </citation>
    <scope>NUCLEOTIDE SEQUENCE [LARGE SCALE GENOMIC DNA]</scope>
    <source>
        <strain evidence="1 2">DSM 28286</strain>
    </source>
</reference>
<sequence>MTTKLIITATALSFLSIIGFFTSKNIMEAKTVSKSINVEVYKTSSYVAPVYKNTTATLEVTVLRVKHNKRDTVWQHTFQPTELKDFPTSGNPMMQQISIPNVNDKRETLEVYYKVIYNTQGNILNSWNYTTIGRGQQSGNLNIQI</sequence>
<name>A0A1I5V145_9BACT</name>
<gene>
    <name evidence="1" type="ORF">SAMN05444277_104148</name>
</gene>
<protein>
    <submittedName>
        <fullName evidence="1">Uncharacterized protein</fullName>
    </submittedName>
</protein>
<proteinExistence type="predicted"/>
<accession>A0A1I5V145</accession>
<dbReference type="AlphaFoldDB" id="A0A1I5V145"/>
<dbReference type="OrthoDB" id="685175at2"/>
<dbReference type="Proteomes" id="UP000199031">
    <property type="component" value="Unassembled WGS sequence"/>
</dbReference>
<dbReference type="EMBL" id="FOXQ01000004">
    <property type="protein sequence ID" value="SFQ01220.1"/>
    <property type="molecule type" value="Genomic_DNA"/>
</dbReference>
<evidence type="ECO:0000313" key="1">
    <source>
        <dbReference type="EMBL" id="SFQ01220.1"/>
    </source>
</evidence>
<dbReference type="RefSeq" id="WP_143075803.1">
    <property type="nucleotide sequence ID" value="NZ_FOXQ01000004.1"/>
</dbReference>
<organism evidence="1 2">
    <name type="scientific">Parafilimonas terrae</name>
    <dbReference type="NCBI Taxonomy" id="1465490"/>
    <lineage>
        <taxon>Bacteria</taxon>
        <taxon>Pseudomonadati</taxon>
        <taxon>Bacteroidota</taxon>
        <taxon>Chitinophagia</taxon>
        <taxon>Chitinophagales</taxon>
        <taxon>Chitinophagaceae</taxon>
        <taxon>Parafilimonas</taxon>
    </lineage>
</organism>
<keyword evidence="2" id="KW-1185">Reference proteome</keyword>